<sequence length="417" mass="44692">MTVSEDTTAYIGSCNPPRRAKRARTTADAAANSKPAVPNGTQRRPHLLPRTPPSYREPIHPDSSDEDEDDYDPVVSAPAPKRRGRKPGPLSRSARESQRKLNHSRIEKARRTKINEALSTLSSLVNDAEAKKNPQHVVSTDTKGKDGGKKSEKEFKLDVLVKAVTYMQELISHVKELENRRCAQCAIPASTSSPTLSATGKRKRDVDDVEVVDDIESDAVDADDEKAADNDDEIEELLPPRPPSRRTSVQPTPSPRLPPIASWLPHPYVDPSCIAALTDANANNAQITSHLPSPPLSGSFRVAAPDSINSLPSLTLPGPARPVDTNKLRQSLTTSTRRLSTTTIGSSRSAITSPTVSPTWTPEDEKHAASMLLQMSTSPNSTGSSLAGSSAKAVKSSAHGKGTGPLTVQTPSSLLGM</sequence>
<feature type="region of interest" description="Disordered" evidence="1">
    <location>
        <begin position="131"/>
        <end position="151"/>
    </location>
</feature>
<proteinExistence type="predicted"/>
<feature type="compositionally biased region" description="Low complexity" evidence="1">
    <location>
        <begin position="332"/>
        <end position="349"/>
    </location>
</feature>
<dbReference type="Gene3D" id="4.10.280.10">
    <property type="entry name" value="Helix-loop-helix DNA-binding domain"/>
    <property type="match status" value="1"/>
</dbReference>
<feature type="region of interest" description="Disordered" evidence="1">
    <location>
        <begin position="213"/>
        <end position="258"/>
    </location>
</feature>
<evidence type="ECO:0000313" key="3">
    <source>
        <dbReference type="EMBL" id="CAL1709699.1"/>
    </source>
</evidence>
<feature type="compositionally biased region" description="Basic and acidic residues" evidence="1">
    <location>
        <begin position="142"/>
        <end position="151"/>
    </location>
</feature>
<feature type="region of interest" description="Disordered" evidence="1">
    <location>
        <begin position="332"/>
        <end position="362"/>
    </location>
</feature>
<organism evidence="3 4">
    <name type="scientific">Somion occarium</name>
    <dbReference type="NCBI Taxonomy" id="3059160"/>
    <lineage>
        <taxon>Eukaryota</taxon>
        <taxon>Fungi</taxon>
        <taxon>Dikarya</taxon>
        <taxon>Basidiomycota</taxon>
        <taxon>Agaricomycotina</taxon>
        <taxon>Agaricomycetes</taxon>
        <taxon>Polyporales</taxon>
        <taxon>Cerrenaceae</taxon>
        <taxon>Somion</taxon>
    </lineage>
</organism>
<feature type="compositionally biased region" description="Low complexity" evidence="1">
    <location>
        <begin position="378"/>
        <end position="400"/>
    </location>
</feature>
<reference evidence="4" key="1">
    <citation type="submission" date="2024-04" db="EMBL/GenBank/DDBJ databases">
        <authorList>
            <person name="Shaw F."/>
            <person name="Minotto A."/>
        </authorList>
    </citation>
    <scope>NUCLEOTIDE SEQUENCE [LARGE SCALE GENOMIC DNA]</scope>
</reference>
<evidence type="ECO:0000256" key="1">
    <source>
        <dbReference type="SAM" id="MobiDB-lite"/>
    </source>
</evidence>
<dbReference type="EMBL" id="OZ037948">
    <property type="protein sequence ID" value="CAL1709699.1"/>
    <property type="molecule type" value="Genomic_DNA"/>
</dbReference>
<evidence type="ECO:0000313" key="4">
    <source>
        <dbReference type="Proteomes" id="UP001497453"/>
    </source>
</evidence>
<dbReference type="Proteomes" id="UP001497453">
    <property type="component" value="Chromosome 5"/>
</dbReference>
<keyword evidence="4" id="KW-1185">Reference proteome</keyword>
<accession>A0ABP1DR47</accession>
<feature type="compositionally biased region" description="Basic and acidic residues" evidence="1">
    <location>
        <begin position="93"/>
        <end position="109"/>
    </location>
</feature>
<feature type="compositionally biased region" description="Polar residues" evidence="1">
    <location>
        <begin position="350"/>
        <end position="360"/>
    </location>
</feature>
<dbReference type="Pfam" id="PF00010">
    <property type="entry name" value="HLH"/>
    <property type="match status" value="1"/>
</dbReference>
<dbReference type="InterPro" id="IPR011598">
    <property type="entry name" value="bHLH_dom"/>
</dbReference>
<dbReference type="InterPro" id="IPR036638">
    <property type="entry name" value="HLH_DNA-bd_sf"/>
</dbReference>
<dbReference type="PROSITE" id="PS50888">
    <property type="entry name" value="BHLH"/>
    <property type="match status" value="1"/>
</dbReference>
<feature type="region of interest" description="Disordered" evidence="1">
    <location>
        <begin position="1"/>
        <end position="112"/>
    </location>
</feature>
<name>A0ABP1DR47_9APHY</name>
<feature type="compositionally biased region" description="Acidic residues" evidence="1">
    <location>
        <begin position="213"/>
        <end position="236"/>
    </location>
</feature>
<protein>
    <recommendedName>
        <fullName evidence="2">BHLH domain-containing protein</fullName>
    </recommendedName>
</protein>
<feature type="compositionally biased region" description="Polar residues" evidence="1">
    <location>
        <begin position="406"/>
        <end position="417"/>
    </location>
</feature>
<dbReference type="SMART" id="SM00353">
    <property type="entry name" value="HLH"/>
    <property type="match status" value="1"/>
</dbReference>
<feature type="region of interest" description="Disordered" evidence="1">
    <location>
        <begin position="376"/>
        <end position="417"/>
    </location>
</feature>
<feature type="domain" description="BHLH" evidence="2">
    <location>
        <begin position="98"/>
        <end position="170"/>
    </location>
</feature>
<gene>
    <name evidence="3" type="ORF">GFSPODELE1_LOCUS7460</name>
</gene>
<evidence type="ECO:0000259" key="2">
    <source>
        <dbReference type="PROSITE" id="PS50888"/>
    </source>
</evidence>
<dbReference type="SUPFAM" id="SSF47459">
    <property type="entry name" value="HLH, helix-loop-helix DNA-binding domain"/>
    <property type="match status" value="1"/>
</dbReference>